<evidence type="ECO:0000256" key="5">
    <source>
        <dbReference type="ARBA" id="ARBA00022842"/>
    </source>
</evidence>
<keyword evidence="4" id="KW-0547">Nucleotide-binding</keyword>
<dbReference type="PANTHER" id="PTHR19136:SF81">
    <property type="entry name" value="MOLYBDENUM COFACTOR GUANYLYLTRANSFERASE"/>
    <property type="match status" value="1"/>
</dbReference>
<evidence type="ECO:0000256" key="1">
    <source>
        <dbReference type="ARBA" id="ARBA00022490"/>
    </source>
</evidence>
<evidence type="ECO:0000256" key="6">
    <source>
        <dbReference type="ARBA" id="ARBA00023134"/>
    </source>
</evidence>
<evidence type="ECO:0000256" key="4">
    <source>
        <dbReference type="ARBA" id="ARBA00022741"/>
    </source>
</evidence>
<dbReference type="InterPro" id="IPR025877">
    <property type="entry name" value="MobA-like_NTP_Trfase"/>
</dbReference>
<dbReference type="EMBL" id="CABR01000031">
    <property type="protein sequence ID" value="CBI09430.1"/>
    <property type="molecule type" value="Genomic_DNA"/>
</dbReference>
<dbReference type="InterPro" id="IPR013482">
    <property type="entry name" value="Molybde_CF_guanTrfase"/>
</dbReference>
<reference evidence="9" key="1">
    <citation type="submission" date="2009-10" db="EMBL/GenBank/DDBJ databases">
        <title>Diversity of trophic interactions inside an arsenic-rich microbial ecosystem.</title>
        <authorList>
            <person name="Bertin P.N."/>
            <person name="Heinrich-Salmeron A."/>
            <person name="Pelletier E."/>
            <person name="Goulhen-Chollet F."/>
            <person name="Arsene-Ploetze F."/>
            <person name="Gallien S."/>
            <person name="Calteau A."/>
            <person name="Vallenet D."/>
            <person name="Casiot C."/>
            <person name="Chane-Woon-Ming B."/>
            <person name="Giloteaux L."/>
            <person name="Barakat M."/>
            <person name="Bonnefoy V."/>
            <person name="Bruneel O."/>
            <person name="Chandler M."/>
            <person name="Cleiss J."/>
            <person name="Duran R."/>
            <person name="Elbaz-Poulichet F."/>
            <person name="Fonknechten N."/>
            <person name="Lauga B."/>
            <person name="Mornico D."/>
            <person name="Ortet P."/>
            <person name="Schaeffer C."/>
            <person name="Siguier P."/>
            <person name="Alexander Thil Smith A."/>
            <person name="Van Dorsselaer A."/>
            <person name="Weissenbach J."/>
            <person name="Medigue C."/>
            <person name="Le Paslier D."/>
        </authorList>
    </citation>
    <scope>NUCLEOTIDE SEQUENCE</scope>
</reference>
<evidence type="ECO:0000256" key="7">
    <source>
        <dbReference type="ARBA" id="ARBA00023150"/>
    </source>
</evidence>
<dbReference type="NCBIfam" id="TIGR02665">
    <property type="entry name" value="molyb_mobA"/>
    <property type="match status" value="1"/>
</dbReference>
<keyword evidence="2" id="KW-0808">Transferase</keyword>
<evidence type="ECO:0000256" key="2">
    <source>
        <dbReference type="ARBA" id="ARBA00022679"/>
    </source>
</evidence>
<dbReference type="GO" id="GO:0016779">
    <property type="term" value="F:nucleotidyltransferase activity"/>
    <property type="evidence" value="ECO:0007669"/>
    <property type="project" value="TreeGrafter"/>
</dbReference>
<keyword evidence="6" id="KW-0342">GTP-binding</keyword>
<dbReference type="AlphaFoldDB" id="E6QQA9"/>
<sequence length="193" mass="21433">MKISAVILAGGQGRRLGGQDKGLVLLHGHTLIARMLDRITPQVDEMLISANRNIETYARFDYPVLVDGINNFAGPLAGLYRAMMEATHPLVLAVSCDTPFLPDNLATRLLTNLLENDADIAIPFAGGRTHQVVCLCRRTILMDLDQYLRHGGRRVDEWQGRNRRIEVLFDDPDAFANINTQEELALAEGRIGN</sequence>
<dbReference type="PANTHER" id="PTHR19136">
    <property type="entry name" value="MOLYBDENUM COFACTOR GUANYLYLTRANSFERASE"/>
    <property type="match status" value="1"/>
</dbReference>
<accession>E6QQA9</accession>
<dbReference type="Pfam" id="PF12804">
    <property type="entry name" value="NTP_transf_3"/>
    <property type="match status" value="1"/>
</dbReference>
<name>E6QQA9_9ZZZZ</name>
<dbReference type="GO" id="GO:0046872">
    <property type="term" value="F:metal ion binding"/>
    <property type="evidence" value="ECO:0007669"/>
    <property type="project" value="UniProtKB-KW"/>
</dbReference>
<keyword evidence="5" id="KW-0460">Magnesium</keyword>
<keyword evidence="7" id="KW-0501">Molybdenum cofactor biosynthesis</keyword>
<dbReference type="InterPro" id="IPR029044">
    <property type="entry name" value="Nucleotide-diphossugar_trans"/>
</dbReference>
<proteinExistence type="inferred from homology"/>
<dbReference type="CDD" id="cd02503">
    <property type="entry name" value="MobA"/>
    <property type="match status" value="1"/>
</dbReference>
<gene>
    <name evidence="9" type="ORF">CARN7_0158</name>
</gene>
<dbReference type="HAMAP" id="MF_00316">
    <property type="entry name" value="MobA"/>
    <property type="match status" value="1"/>
</dbReference>
<evidence type="ECO:0000256" key="3">
    <source>
        <dbReference type="ARBA" id="ARBA00022723"/>
    </source>
</evidence>
<dbReference type="GO" id="GO:0005525">
    <property type="term" value="F:GTP binding"/>
    <property type="evidence" value="ECO:0007669"/>
    <property type="project" value="UniProtKB-KW"/>
</dbReference>
<dbReference type="Gene3D" id="3.90.550.10">
    <property type="entry name" value="Spore Coat Polysaccharide Biosynthesis Protein SpsA, Chain A"/>
    <property type="match status" value="1"/>
</dbReference>
<feature type="domain" description="MobA-like NTP transferase" evidence="8">
    <location>
        <begin position="5"/>
        <end position="157"/>
    </location>
</feature>
<protein>
    <submittedName>
        <fullName evidence="9">Putative molybdopterin-guanine dinucleotide synthase protein A MobA</fullName>
    </submittedName>
</protein>
<organism evidence="9">
    <name type="scientific">mine drainage metagenome</name>
    <dbReference type="NCBI Taxonomy" id="410659"/>
    <lineage>
        <taxon>unclassified sequences</taxon>
        <taxon>metagenomes</taxon>
        <taxon>ecological metagenomes</taxon>
    </lineage>
</organism>
<dbReference type="GO" id="GO:1902758">
    <property type="term" value="P:bis(molybdopterin guanine dinucleotide)molybdenum biosynthetic process"/>
    <property type="evidence" value="ECO:0007669"/>
    <property type="project" value="TreeGrafter"/>
</dbReference>
<comment type="caution">
    <text evidence="9">The sequence shown here is derived from an EMBL/GenBank/DDBJ whole genome shotgun (WGS) entry which is preliminary data.</text>
</comment>
<keyword evidence="3" id="KW-0479">Metal-binding</keyword>
<evidence type="ECO:0000313" key="9">
    <source>
        <dbReference type="EMBL" id="CBI09430.1"/>
    </source>
</evidence>
<keyword evidence="1" id="KW-0963">Cytoplasm</keyword>
<evidence type="ECO:0000259" key="8">
    <source>
        <dbReference type="Pfam" id="PF12804"/>
    </source>
</evidence>
<dbReference type="SUPFAM" id="SSF53448">
    <property type="entry name" value="Nucleotide-diphospho-sugar transferases"/>
    <property type="match status" value="1"/>
</dbReference>